<dbReference type="Proteomes" id="UP000075737">
    <property type="component" value="Unassembled WGS sequence"/>
</dbReference>
<proteinExistence type="predicted"/>
<name>A0A161PX70_9FIRM</name>
<dbReference type="InterPro" id="IPR009702">
    <property type="entry name" value="DUF1284"/>
</dbReference>
<sequence>MIKLRGHHLICLNYYDGDGIDERFKENVQLIKKKMAEGDAVKVVEGPDDVCEGCKYLKDFTCHYSLSSEDEVKSLDNLALKHLKFAAGDSIRFSDLKKILSFIPLEFYKEFCSGCNFEGYCKNPLKN</sequence>
<protein>
    <recommendedName>
        <fullName evidence="3">DUF1284 domain-containing protein</fullName>
    </recommendedName>
</protein>
<organism evidence="1 2">
    <name type="scientific">Thermovenabulum gondwanense</name>
    <dbReference type="NCBI Taxonomy" id="520767"/>
    <lineage>
        <taxon>Bacteria</taxon>
        <taxon>Bacillati</taxon>
        <taxon>Bacillota</taxon>
        <taxon>Clostridia</taxon>
        <taxon>Thermosediminibacterales</taxon>
        <taxon>Thermosediminibacteraceae</taxon>
        <taxon>Thermovenabulum</taxon>
    </lineage>
</organism>
<dbReference type="RefSeq" id="WP_068748383.1">
    <property type="nucleotide sequence ID" value="NZ_LOHZ01000028.1"/>
</dbReference>
<evidence type="ECO:0008006" key="3">
    <source>
        <dbReference type="Google" id="ProtNLM"/>
    </source>
</evidence>
<keyword evidence="2" id="KW-1185">Reference proteome</keyword>
<accession>A0A161PX70</accession>
<dbReference type="AlphaFoldDB" id="A0A161PX70"/>
<dbReference type="STRING" id="520767.ATZ99_12560"/>
<dbReference type="EMBL" id="LOHZ01000028">
    <property type="protein sequence ID" value="KYO66374.1"/>
    <property type="molecule type" value="Genomic_DNA"/>
</dbReference>
<evidence type="ECO:0000313" key="1">
    <source>
        <dbReference type="EMBL" id="KYO66374.1"/>
    </source>
</evidence>
<evidence type="ECO:0000313" key="2">
    <source>
        <dbReference type="Proteomes" id="UP000075737"/>
    </source>
</evidence>
<dbReference type="Pfam" id="PF06935">
    <property type="entry name" value="DUF1284"/>
    <property type="match status" value="1"/>
</dbReference>
<comment type="caution">
    <text evidence="1">The sequence shown here is derived from an EMBL/GenBank/DDBJ whole genome shotgun (WGS) entry which is preliminary data.</text>
</comment>
<dbReference type="OrthoDB" id="121064at2"/>
<reference evidence="1 2" key="1">
    <citation type="submission" date="2015-12" db="EMBL/GenBank/DDBJ databases">
        <title>Draft genome of Thermovenabulum gondwanense isolated from a red thermophilic microbial mat colonisisng an outflow channel of a bore well.</title>
        <authorList>
            <person name="Patel B.K."/>
        </authorList>
    </citation>
    <scope>NUCLEOTIDE SEQUENCE [LARGE SCALE GENOMIC DNA]</scope>
    <source>
        <strain evidence="1 2">R270</strain>
    </source>
</reference>
<gene>
    <name evidence="1" type="ORF">ATZ99_12560</name>
</gene>